<protein>
    <submittedName>
        <fullName evidence="1">Uncharacterized protein</fullName>
    </submittedName>
</protein>
<evidence type="ECO:0000313" key="1">
    <source>
        <dbReference type="EMBL" id="PSH61341.1"/>
    </source>
</evidence>
<keyword evidence="2" id="KW-1185">Reference proteome</keyword>
<name>A0A2P7B4F7_9HYPH</name>
<sequence>MKITIHCVAGYQPGNKHRSKFSASNDVPVRAANIVEGETLRKGWFHKASEIRANLLPRKTKYQNAIPLNDEVGVGLF</sequence>
<dbReference type="EMBL" id="PGGM01000013">
    <property type="protein sequence ID" value="PSH61341.1"/>
    <property type="molecule type" value="Genomic_DNA"/>
</dbReference>
<accession>A0A2P7B4F7</accession>
<comment type="caution">
    <text evidence="1">The sequence shown here is derived from an EMBL/GenBank/DDBJ whole genome shotgun (WGS) entry which is preliminary data.</text>
</comment>
<dbReference type="RefSeq" id="WP_106666460.1">
    <property type="nucleotide sequence ID" value="NZ_PGGM01000013.1"/>
</dbReference>
<dbReference type="AlphaFoldDB" id="A0A2P7B4F7"/>
<gene>
    <name evidence="1" type="ORF">CU103_23545</name>
</gene>
<evidence type="ECO:0000313" key="2">
    <source>
        <dbReference type="Proteomes" id="UP000241764"/>
    </source>
</evidence>
<dbReference type="Proteomes" id="UP000241764">
    <property type="component" value="Unassembled WGS sequence"/>
</dbReference>
<proteinExistence type="predicted"/>
<reference evidence="2" key="1">
    <citation type="submission" date="2017-11" db="EMBL/GenBank/DDBJ databases">
        <authorList>
            <person name="Kuznetsova I."/>
            <person name="Sazanova A."/>
            <person name="Chirak E."/>
            <person name="Safronova V."/>
            <person name="Willems A."/>
        </authorList>
    </citation>
    <scope>NUCLEOTIDE SEQUENCE [LARGE SCALE GENOMIC DNA]</scope>
    <source>
        <strain evidence="2">CCBAU 03422</strain>
    </source>
</reference>
<organism evidence="1 2">
    <name type="scientific">Phyllobacterium sophorae</name>
    <dbReference type="NCBI Taxonomy" id="1520277"/>
    <lineage>
        <taxon>Bacteria</taxon>
        <taxon>Pseudomonadati</taxon>
        <taxon>Pseudomonadota</taxon>
        <taxon>Alphaproteobacteria</taxon>
        <taxon>Hyphomicrobiales</taxon>
        <taxon>Phyllobacteriaceae</taxon>
        <taxon>Phyllobacterium</taxon>
    </lineage>
</organism>